<dbReference type="GO" id="GO:0016779">
    <property type="term" value="F:nucleotidyltransferase activity"/>
    <property type="evidence" value="ECO:0007669"/>
    <property type="project" value="UniProtKB-ARBA"/>
</dbReference>
<dbReference type="Gene3D" id="3.90.550.10">
    <property type="entry name" value="Spore Coat Polysaccharide Biosynthesis Protein SpsA, Chain A"/>
    <property type="match status" value="1"/>
</dbReference>
<reference evidence="2" key="1">
    <citation type="submission" date="2018-06" db="EMBL/GenBank/DDBJ databases">
        <authorList>
            <person name="Zhirakovskaya E."/>
        </authorList>
    </citation>
    <scope>NUCLEOTIDE SEQUENCE</scope>
</reference>
<dbReference type="PANTHER" id="PTHR43777:SF1">
    <property type="entry name" value="MOLYBDENUM COFACTOR CYTIDYLYLTRANSFERASE"/>
    <property type="match status" value="1"/>
</dbReference>
<protein>
    <recommendedName>
        <fullName evidence="1">MobA-like NTP transferase domain-containing protein</fullName>
    </recommendedName>
</protein>
<dbReference type="Pfam" id="PF12804">
    <property type="entry name" value="NTP_transf_3"/>
    <property type="match status" value="1"/>
</dbReference>
<accession>A0A3B0SZL6</accession>
<dbReference type="InterPro" id="IPR029044">
    <property type="entry name" value="Nucleotide-diphossugar_trans"/>
</dbReference>
<dbReference type="SUPFAM" id="SSF53448">
    <property type="entry name" value="Nucleotide-diphospho-sugar transferases"/>
    <property type="match status" value="1"/>
</dbReference>
<dbReference type="PANTHER" id="PTHR43777">
    <property type="entry name" value="MOLYBDENUM COFACTOR CYTIDYLYLTRANSFERASE"/>
    <property type="match status" value="1"/>
</dbReference>
<sequence length="194" mass="21078">MSTVAIILAADPGEGFLEPKYLTRVQGAPLLERVMQDAARWPVDEVVVVLGSNGDTIVSSMEFDGATILIDPCWEEGGASPLRASLDLVSRDRAVDLVVLARGDQPGIDSGLVLELIDVARESGADAVVPKYRYARSWPVVIGPGLWEHFLGIEDDVDVHDLITTHADSIEEVWVDHLAPRIINSLDDVSRPTM</sequence>
<gene>
    <name evidence="2" type="ORF">MNBD_ACTINO01-432</name>
</gene>
<evidence type="ECO:0000313" key="2">
    <source>
        <dbReference type="EMBL" id="VAW07662.1"/>
    </source>
</evidence>
<dbReference type="EMBL" id="UOEI01000540">
    <property type="protein sequence ID" value="VAW07662.1"/>
    <property type="molecule type" value="Genomic_DNA"/>
</dbReference>
<organism evidence="2">
    <name type="scientific">hydrothermal vent metagenome</name>
    <dbReference type="NCBI Taxonomy" id="652676"/>
    <lineage>
        <taxon>unclassified sequences</taxon>
        <taxon>metagenomes</taxon>
        <taxon>ecological metagenomes</taxon>
    </lineage>
</organism>
<proteinExistence type="predicted"/>
<dbReference type="InterPro" id="IPR025877">
    <property type="entry name" value="MobA-like_NTP_Trfase"/>
</dbReference>
<dbReference type="AlphaFoldDB" id="A0A3B0SZL6"/>
<feature type="domain" description="MobA-like NTP transferase" evidence="1">
    <location>
        <begin position="5"/>
        <end position="166"/>
    </location>
</feature>
<evidence type="ECO:0000259" key="1">
    <source>
        <dbReference type="Pfam" id="PF12804"/>
    </source>
</evidence>
<name>A0A3B0SZL6_9ZZZZ</name>